<dbReference type="InterPro" id="IPR027485">
    <property type="entry name" value="AMMECR1_N"/>
</dbReference>
<reference evidence="2" key="1">
    <citation type="journal article" date="2014" name="Front. Microbiol.">
        <title>High frequency of phylogenetically diverse reductive dehalogenase-homologous genes in deep subseafloor sedimentary metagenomes.</title>
        <authorList>
            <person name="Kawai M."/>
            <person name="Futagami T."/>
            <person name="Toyoda A."/>
            <person name="Takaki Y."/>
            <person name="Nishi S."/>
            <person name="Hori S."/>
            <person name="Arai W."/>
            <person name="Tsubouchi T."/>
            <person name="Morono Y."/>
            <person name="Uchiyama I."/>
            <person name="Ito T."/>
            <person name="Fujiyama A."/>
            <person name="Inagaki F."/>
            <person name="Takami H."/>
        </authorList>
    </citation>
    <scope>NUCLEOTIDE SEQUENCE</scope>
    <source>
        <strain evidence="2">Expedition CK06-06</strain>
    </source>
</reference>
<dbReference type="SUPFAM" id="SSF143447">
    <property type="entry name" value="AMMECR1-like"/>
    <property type="match status" value="1"/>
</dbReference>
<dbReference type="AlphaFoldDB" id="X0XCA1"/>
<organism evidence="2">
    <name type="scientific">marine sediment metagenome</name>
    <dbReference type="NCBI Taxonomy" id="412755"/>
    <lineage>
        <taxon>unclassified sequences</taxon>
        <taxon>metagenomes</taxon>
        <taxon>ecological metagenomes</taxon>
    </lineage>
</organism>
<comment type="caution">
    <text evidence="2">The sequence shown here is derived from an EMBL/GenBank/DDBJ whole genome shotgun (WGS) entry which is preliminary data.</text>
</comment>
<dbReference type="InterPro" id="IPR036071">
    <property type="entry name" value="AMMECR1_dom_sf"/>
</dbReference>
<evidence type="ECO:0000313" key="2">
    <source>
        <dbReference type="EMBL" id="GAG33037.1"/>
    </source>
</evidence>
<accession>X0XCA1</accession>
<dbReference type="Gene3D" id="3.30.700.20">
    <property type="entry name" value="Hypothetical protein ph0010, domain 1"/>
    <property type="match status" value="1"/>
</dbReference>
<name>X0XCA1_9ZZZZ</name>
<sequence length="52" mass="5782">MKETESPKPHEPYVSLADHTVRAYVTDGRVIDPPDELPEGMERSAGVFVSIK</sequence>
<proteinExistence type="predicted"/>
<feature type="non-terminal residue" evidence="2">
    <location>
        <position position="52"/>
    </location>
</feature>
<feature type="region of interest" description="Disordered" evidence="1">
    <location>
        <begin position="30"/>
        <end position="52"/>
    </location>
</feature>
<gene>
    <name evidence="2" type="ORF">S01H1_63125</name>
</gene>
<protein>
    <submittedName>
        <fullName evidence="2">Uncharacterized protein</fullName>
    </submittedName>
</protein>
<dbReference type="EMBL" id="BARS01041512">
    <property type="protein sequence ID" value="GAG33037.1"/>
    <property type="molecule type" value="Genomic_DNA"/>
</dbReference>
<evidence type="ECO:0000256" key="1">
    <source>
        <dbReference type="SAM" id="MobiDB-lite"/>
    </source>
</evidence>